<dbReference type="Pfam" id="PF08393">
    <property type="entry name" value="DHC_N2"/>
    <property type="match status" value="1"/>
</dbReference>
<dbReference type="Gene3D" id="1.20.140.100">
    <property type="entry name" value="Dynein heavy chain, N-terminal domain 2"/>
    <property type="match status" value="1"/>
</dbReference>
<dbReference type="Gene3D" id="3.20.180.20">
    <property type="entry name" value="Dynein heavy chain, N-terminal domain 2"/>
    <property type="match status" value="1"/>
</dbReference>
<dbReference type="Gene3D" id="1.20.1270.280">
    <property type="match status" value="1"/>
</dbReference>
<feature type="region of interest" description="Disordered" evidence="17">
    <location>
        <begin position="24"/>
        <end position="54"/>
    </location>
</feature>
<evidence type="ECO:0000256" key="7">
    <source>
        <dbReference type="ARBA" id="ARBA00022741"/>
    </source>
</evidence>
<gene>
    <name evidence="19" type="ORF">Plil01_000367100</name>
</gene>
<dbReference type="FunFam" id="3.40.50.300:FF:001145">
    <property type="entry name" value="Putative dynein heavy chain"/>
    <property type="match status" value="1"/>
</dbReference>
<keyword evidence="6" id="KW-0677">Repeat</keyword>
<name>A0A9W6TI35_9STRA</name>
<dbReference type="SMART" id="SM00382">
    <property type="entry name" value="AAA"/>
    <property type="match status" value="3"/>
</dbReference>
<keyword evidence="15" id="KW-0966">Cell projection</keyword>
<dbReference type="FunFam" id="3.10.490.20:FF:000005">
    <property type="entry name" value="Dynein axonemal heavy chain 6"/>
    <property type="match status" value="1"/>
</dbReference>
<feature type="domain" description="AAA+ ATPase" evidence="18">
    <location>
        <begin position="1525"/>
        <end position="1663"/>
    </location>
</feature>
<evidence type="ECO:0000256" key="13">
    <source>
        <dbReference type="ARBA" id="ARBA00023175"/>
    </source>
</evidence>
<dbReference type="InterPro" id="IPR026983">
    <property type="entry name" value="DHC"/>
</dbReference>
<feature type="compositionally biased region" description="Low complexity" evidence="17">
    <location>
        <begin position="545"/>
        <end position="556"/>
    </location>
</feature>
<dbReference type="Pfam" id="PF12774">
    <property type="entry name" value="AAA_6"/>
    <property type="match status" value="1"/>
</dbReference>
<dbReference type="InterPro" id="IPR024743">
    <property type="entry name" value="Dynein_HC_stalk"/>
</dbReference>
<dbReference type="Gene3D" id="1.20.920.30">
    <property type="match status" value="1"/>
</dbReference>
<dbReference type="GO" id="GO:0045505">
    <property type="term" value="F:dynein intermediate chain binding"/>
    <property type="evidence" value="ECO:0007669"/>
    <property type="project" value="InterPro"/>
</dbReference>
<feature type="region of interest" description="Disordered" evidence="17">
    <location>
        <begin position="116"/>
        <end position="186"/>
    </location>
</feature>
<dbReference type="FunFam" id="1.10.8.710:FF:000004">
    <property type="entry name" value="Dynein axonemal heavy chain 6"/>
    <property type="match status" value="1"/>
</dbReference>
<comment type="similarity">
    <text evidence="3">Belongs to the dynein heavy chain family.</text>
</comment>
<dbReference type="Gene3D" id="6.10.140.1060">
    <property type="match status" value="1"/>
</dbReference>
<reference evidence="19" key="1">
    <citation type="submission" date="2023-04" db="EMBL/GenBank/DDBJ databases">
        <title>Phytophthora lilii NBRC 32176.</title>
        <authorList>
            <person name="Ichikawa N."/>
            <person name="Sato H."/>
            <person name="Tonouchi N."/>
        </authorList>
    </citation>
    <scope>NUCLEOTIDE SEQUENCE</scope>
    <source>
        <strain evidence="19">NBRC 32176</strain>
    </source>
</reference>
<dbReference type="InterPro" id="IPR013602">
    <property type="entry name" value="Dynein_heavy_linker"/>
</dbReference>
<dbReference type="PANTHER" id="PTHR22878:SF68">
    <property type="entry name" value="DYNEIN HEAVY CHAIN 6, AXONEMAL-LIKE"/>
    <property type="match status" value="1"/>
</dbReference>
<keyword evidence="4" id="KW-0963">Cytoplasm</keyword>
<dbReference type="FunFam" id="1.20.920.20:FF:000001">
    <property type="entry name" value="dynein heavy chain 2, axonemal"/>
    <property type="match status" value="1"/>
</dbReference>
<dbReference type="InterPro" id="IPR024317">
    <property type="entry name" value="Dynein_heavy_chain_D4_dom"/>
</dbReference>
<keyword evidence="11 16" id="KW-0175">Coiled coil</keyword>
<dbReference type="FunFam" id="1.10.287.2620:FF:000001">
    <property type="entry name" value="Cytoplasmic dynein heavy chain 1"/>
    <property type="match status" value="1"/>
</dbReference>
<dbReference type="GO" id="GO:0008569">
    <property type="term" value="F:minus-end-directed microtubule motor activity"/>
    <property type="evidence" value="ECO:0007669"/>
    <property type="project" value="InterPro"/>
</dbReference>
<dbReference type="Pfam" id="PF17852">
    <property type="entry name" value="Dynein_AAA_lid"/>
    <property type="match status" value="1"/>
</dbReference>
<organism evidence="19 20">
    <name type="scientific">Phytophthora lilii</name>
    <dbReference type="NCBI Taxonomy" id="2077276"/>
    <lineage>
        <taxon>Eukaryota</taxon>
        <taxon>Sar</taxon>
        <taxon>Stramenopiles</taxon>
        <taxon>Oomycota</taxon>
        <taxon>Peronosporomycetes</taxon>
        <taxon>Peronosporales</taxon>
        <taxon>Peronosporaceae</taxon>
        <taxon>Phytophthora</taxon>
    </lineage>
</organism>
<evidence type="ECO:0000256" key="3">
    <source>
        <dbReference type="ARBA" id="ARBA00008887"/>
    </source>
</evidence>
<keyword evidence="14" id="KW-0206">Cytoskeleton</keyword>
<dbReference type="SUPFAM" id="SSF52540">
    <property type="entry name" value="P-loop containing nucleoside triphosphate hydrolases"/>
    <property type="match status" value="4"/>
</dbReference>
<dbReference type="Proteomes" id="UP001165083">
    <property type="component" value="Unassembled WGS sequence"/>
</dbReference>
<evidence type="ECO:0000259" key="18">
    <source>
        <dbReference type="SMART" id="SM00382"/>
    </source>
</evidence>
<dbReference type="FunFam" id="3.40.50.300:FF:000362">
    <property type="entry name" value="Dynein, axonemal, heavy chain 6"/>
    <property type="match status" value="1"/>
</dbReference>
<feature type="coiled-coil region" evidence="16">
    <location>
        <begin position="2982"/>
        <end position="3047"/>
    </location>
</feature>
<feature type="compositionally biased region" description="Polar residues" evidence="17">
    <location>
        <begin position="557"/>
        <end position="566"/>
    </location>
</feature>
<evidence type="ECO:0000313" key="20">
    <source>
        <dbReference type="Proteomes" id="UP001165083"/>
    </source>
</evidence>
<dbReference type="Pfam" id="PF12781">
    <property type="entry name" value="AAA_9"/>
    <property type="match status" value="1"/>
</dbReference>
<feature type="coiled-coil region" evidence="16">
    <location>
        <begin position="3297"/>
        <end position="3324"/>
    </location>
</feature>
<protein>
    <submittedName>
        <fullName evidence="19">Unnamed protein product</fullName>
    </submittedName>
</protein>
<dbReference type="FunFam" id="1.10.8.720:FF:000001">
    <property type="entry name" value="dynein heavy chain 7, axonemal"/>
    <property type="match status" value="1"/>
</dbReference>
<dbReference type="Pfam" id="PF12777">
    <property type="entry name" value="MT"/>
    <property type="match status" value="1"/>
</dbReference>
<dbReference type="FunFam" id="1.20.920.30:FF:000005">
    <property type="entry name" value="Dynein, axonemal, heavy chain 2"/>
    <property type="match status" value="1"/>
</dbReference>
<dbReference type="Pfam" id="PF12780">
    <property type="entry name" value="AAA_8"/>
    <property type="match status" value="1"/>
</dbReference>
<dbReference type="GO" id="GO:0005524">
    <property type="term" value="F:ATP binding"/>
    <property type="evidence" value="ECO:0007669"/>
    <property type="project" value="UniProtKB-KW"/>
</dbReference>
<dbReference type="Pfam" id="PF12775">
    <property type="entry name" value="AAA_7"/>
    <property type="match status" value="2"/>
</dbReference>
<dbReference type="Pfam" id="PF17857">
    <property type="entry name" value="AAA_lid_1"/>
    <property type="match status" value="1"/>
</dbReference>
<dbReference type="GO" id="GO:0005874">
    <property type="term" value="C:microtubule"/>
    <property type="evidence" value="ECO:0007669"/>
    <property type="project" value="UniProtKB-KW"/>
</dbReference>
<evidence type="ECO:0000256" key="12">
    <source>
        <dbReference type="ARBA" id="ARBA00023069"/>
    </source>
</evidence>
<proteinExistence type="inferred from homology"/>
<keyword evidence="13" id="KW-0505">Motor protein</keyword>
<dbReference type="GO" id="GO:0005930">
    <property type="term" value="C:axoneme"/>
    <property type="evidence" value="ECO:0007669"/>
    <property type="project" value="UniProtKB-SubCell"/>
</dbReference>
<evidence type="ECO:0000256" key="14">
    <source>
        <dbReference type="ARBA" id="ARBA00023212"/>
    </source>
</evidence>
<dbReference type="Gene3D" id="3.10.490.20">
    <property type="match status" value="1"/>
</dbReference>
<dbReference type="FunFam" id="1.20.140.100:FF:000004">
    <property type="entry name" value="Dynein axonemal heavy chain 6"/>
    <property type="match status" value="1"/>
</dbReference>
<dbReference type="Gene3D" id="1.10.8.720">
    <property type="entry name" value="Region D6 of dynein motor"/>
    <property type="match status" value="1"/>
</dbReference>
<dbReference type="Gene3D" id="1.10.472.130">
    <property type="match status" value="1"/>
</dbReference>
<evidence type="ECO:0000256" key="8">
    <source>
        <dbReference type="ARBA" id="ARBA00022840"/>
    </source>
</evidence>
<dbReference type="FunFam" id="1.20.58.1120:FF:000001">
    <property type="entry name" value="dynein heavy chain 2, axonemal"/>
    <property type="match status" value="1"/>
</dbReference>
<evidence type="ECO:0000256" key="4">
    <source>
        <dbReference type="ARBA" id="ARBA00022490"/>
    </source>
</evidence>
<evidence type="ECO:0000256" key="5">
    <source>
        <dbReference type="ARBA" id="ARBA00022701"/>
    </source>
</evidence>
<sequence>MSHKLPTSARDTIFSDIFKGKTSKTATVRKSPVDEWLQSSEDTSSGDTSWAVTPRAAWRRRLTRGDSLALTARLERGQSEWAMDASAGGGDSRDGAKRRGVSLGPQASQILQRLYEPNLGPGSPAAHSGLQNPLSPAKRPLPATSDVLKPKFQSRMKKNASAATISNEAEPPFTKRGHHGAGVVPTPLLPNTSALSTSASVMSLPPGVMHPSLHKASERIRNLREKPYVASTTAIRSPTLAISREEDDNNQAGADASSYALLSPASKAAQRKALATESSFTASLNLDPRYLREFKSGNFLYLRKKKNSDLVMYALEVVEHFEVDRSDYYTMSMEGVTHFTTEHSEFWSLDKWETEYSRFMKMLAIPFFQKYKMWKNFNMWKQSVRTYKMRNAKKALNERLFLLAPSLQATLLGLRALCLDVTKLELVRFSARQTYSLRDFELEQQKTRTQVTQQLADFSAKSLKMCVKACDDVIDSFLEANKISADHKMTFMERAALRKQCRTLTNFLRLADFLTIDATIQLTVHSFQRLYTILAAGKAQLTSPLSAAAPTSAPTTHTKQPVSSGVAQNNNNKAAAKPGQANAAPPFTAIFAVAVEMDAVTSALNATPNHDAWNGALQRALKEALRMVETPARHLGHESLAPYTTASAEDEGKDVWSVEQLNVALILNEDAKFSMLTNDIFVALDEAFEAVEDYMDVFAPFHQIYSENEGQVTQLMETYANAPQDFFSESVEKYKSQGQSFTEIPDAATVGIFRVDSSEFKSRLLPNPEKCVLGIRALIPKLMKKTSTALLETLNDLSPVAFSTPSTPDAFVNKVVHMTKVSTMLPDLRSRYRRVYEMGVLMDNYDWRVPDDIKEDIILMKEGVLSLEGTVTRFEGEIDSETARFSQVILDSIAPLNRNANMLLEKLDHPKLSTIKTPMSEALSYLKAQEDTLNQLVEESKMLAMFQTQLKQTVSEFNEINEVAAHFELKMKLWSGLDAWQKLAVSYSDTVFDDIDVAAISKQVQMYVKVAYQAQKQLPGNEAADLLQREVEKFKLVLPVVTDLRSPSLKDRHWKQIHAALGFQMKGESSMTLGGLIERNVMKHGETISAVAVAAQQEAVLEEMLKKVTDAWTTTEFEVKPYKESKDVFVLGSVEEVTAKLDDSIVIISTIMGSRFIGAIQEEVEGWRKKLVTLQETLDEWLLVQKNWMYLENIFSAPDIQRQLPDASKIFSHVDASWKTIMRRTNENPHVLTSGTFPGIKETLQQHNAHLDKIQKNLEDYLETKRMAFPRFYFLSNDELLEILAQSKNPQAVQPHLRKCFENLVKLDFGDIPGSVDMIAMYSSENERVPLGKNLKARGNVEDWLKALEVSMKQSIYKLMKAGLLDYDTKQRSVWVCDHPGQVVATVAQMTWARSTEEALNSGSPVEEMHTWYKRNLYELNELIVKIRGDLSSLERKVIVALVTTDVHARDIVESLWAEKVDSVGNFIWQQQLRYYWDAQADDVLIRHSDSVIQYGYEYMGATSRLVITPLTDRCWMTLTGAYGMKLGAAPAGPAGTGKTESSKDLAKAMAIQCVVFNCSDQIDYKMMGKLFRGLAQAGNWTCLDEFNRIDIEVLSVVAQQLLILREGRIQGKEHINFMGIEILLKDHHVIVTMNPGYAGRTELPDNLKVCFRPVSMMVPDYALIAEIMLFAEGFGDARTLSRKMCKLYILCSEQLSQQPHYDYGLRAVKSVLVMAGSLKRANPDLNEDVTLIRALRDSNIPKFLADDLPLFHAIVLDLFPGTDIPPNDYGELQASLEEEITKAGLQKVPTYITKVIQLFDIFNVRFGGTLVGPTGAGKTSCYRTLQSTMTSLRAKGSKNPVYQTVHARVLNPKCISMGELYGEFNEATQEWHDGLASTIMREAVADETSDVKWTVFDGPIDALWIENMNTVLDDNMTLCLANGERIKLKSEMKMLFEVMDLAVASPATVSRIGVVYMTATDLGWMPFVQTWMEKELPSDFPSDGINRLEFLITSYVEKCIHFVRKKSFELVPTVDMNLATSLCRLFACLFSSSGGVNYTVMKTEEMLELLDKVFAFSLFWSVGASMTADTHEQFDNFARELMGDAKLNIPNGGLVFDYFVDIEQAKFRAWSEIVPKFHYNSQVPYFKMTVATPDSVRFTFLLRTLTAAKRPAYVTGVTGTGKTVIVQDLLQELVSGPMVASGEGNREGGEVPAAPASNFMTIFINFSAQTSSLVTQLTIENKLEKKRKNLLGPVAGKRMIIFVDDVNLPAVEEYGAQAPIELLRQFLDFGGFYDRDKLFWKDIADTMLLAAAAPAGGGRSHCTPRFVRHFHVLSMYPAGETSLKLIFASILGGFLEKFAPSVKAMKDGIISSVIEIYNRVTLELLPTPNKFHYTFNLRDVSKVFQGILMITPSKCPDADSMNRLWVHEASRVFQDRLINSSDQTWFEELVCSLLQRFFNCNWARETLFHSPCPLTFGDFLKPGVPTPLYEYCNDVSKVTKIMDDFLENYNVTFANKMNLVFFRDAIAHLSRLVRILRQPRGNAMLIGVGGSGKQSLARLGAFMVEAKCVQIEITRGYGTNEFHEDLKKLMISAGVGGTSTVFLFTDSQIVEESFLEDINNVLNSGEVPNLFPQDEMDRIIADMRPIVKALEIPETRDNCVSTFIERVRNYLHIVLAMSPVGSALRVRCRAFPSLINCCTIDWYMNWPREALQSVADRLLASVSLPSEDVRTALVGMCSIVHTTSNDFGEEFLSQLQRYVYTTPKSYLDLIGLYLKMLQEKRAVLQTIKNRMEVGVKKLEETNSIVDSLKSELIELQPILQKKAVEAEELLKRVSVDQKAAAVVRERVSQDEATVTKQAEEVAIVQADAQKDLDVAMPALNNAIKALDSLSKNDITEVKSFAKPPEAVETVMNAVCLLFNEKQSWDSAKKILGDVTFLDKLKNFDKDNIPAATLKKLSKAVSEPGMAVEVVSKVSKAATSLCMWVHAMDVYSKVAKEVGPKKENLERMNQKLAEANAILSQKQEELRVVNENVAMLEKQCKDTLDEKDKLANDAAVTEKRLVRAEKLISGLSVEGARWKESVASLAESILALIGDTFLAAACISYYGPFTGGFRQRIVDQWVTQTQALGIPCSSGYSLSTTLGSPVEIREWQLNGLPTDSTSTDNAILVTRGERWPLMIDPQGQANKWIKKTLAQKLETTKMTNANLLRSLETCIRNGKALLIEDIDETLEPSLEPILQKAIYKQGGRVLIRLGDSDVDYDPAFKLFLTTKLPNPHYLPEVYIKVTVINFTVTMDGLEDQLLGDVVRHERPDIEEKKNRLVVTMAQDKKQLKEIEDRILKQLSESAGNVLDDQDLIDTLQSSNVTSRIIKERVLESENTEIEINRAREEYRCLATRGSIIYFVVANLALIDPMYQYSLPFFQRLFNICFDEAPKADTLQKRLTNLIDFQTRYIYVNICRGLFEVHKVLFSMLICCKILLHSGKISAREWSFYLRGAPPGSDRSLQQPNPQPARITEAQWDLISELETVVTSYTAAAEEGGPKTEVHGFQGLCTSLTNVWPRWVSWLEDPEFLSNPNSCPGNYGSTLSAFQKVLLLRGLAEEKVPQAVLNMISTEMGAEFGRNASTTMEEIYNDTDRKTPCIFVLSAGADPTGMLLRFAKEMSFIDRLHLISLGQGQGPRAEKLIESSQGVGDWVLLQNCHLAKSWMPKLEKLVEDMGQRTEDQCQPTFRLFLTSFPAAYFPVTVLQNGIKLTNEPPKGIRANLLRSFNTLLSEDVLESFHYLGNFDTGEPKDLVWKSLLCALTFFHAIVQERRKFGALGWNIKYEFNDTDLETSLASLRKFLEEQPIIPWDALRYVTGQINYGGRVTDDWDRRCLTSILSNFYTPNVLNPGHSYSTSGIYHVPTELSHTSIQSYLGALPAFDNPELFGMHENANVTYERNESANMMQLILSLEPRDGGGGGGKSNDQRVLDLAISIQENLPTDLNVEEAGPTTFKTREVAGTVVMDSLATVLGQEVIKFNTLLRRMRTSLRDIQKAINGLIVMSSDLDNMYMAFLNGRVPQLWSSVSFASLKPLASWVKDMLDRVAFFRQWLIHGEPVVFQLNVFFFPQGFMTGTLQNFARKYQTAIDSLAFTFTVMDVENAQQLTQSPTDGIYVDGIWLQGAKWSPSRRLLEDAKPGEMFSAMSIVHFLPATSAVACNPTLSAGIMMYPCPVYKTSVRQGTLSTTGISTNYVIAVQLPSDKPPNYWVMMGAAFLLNLDN</sequence>
<comment type="subcellular location">
    <subcellularLocation>
        <location evidence="1">Cell projection</location>
        <location evidence="1">Cilium</location>
        <location evidence="1">Flagellum</location>
    </subcellularLocation>
    <subcellularLocation>
        <location evidence="2">Cytoplasm</location>
        <location evidence="2">Cytoskeleton</location>
        <location evidence="2">Cilium axoneme</location>
    </subcellularLocation>
</comment>
<dbReference type="Gene3D" id="1.20.58.1120">
    <property type="match status" value="1"/>
</dbReference>
<evidence type="ECO:0000313" key="19">
    <source>
        <dbReference type="EMBL" id="GMF13168.1"/>
    </source>
</evidence>
<dbReference type="GO" id="GO:0030286">
    <property type="term" value="C:dynein complex"/>
    <property type="evidence" value="ECO:0007669"/>
    <property type="project" value="UniProtKB-KW"/>
</dbReference>
<dbReference type="GO" id="GO:0007018">
    <property type="term" value="P:microtubule-based movement"/>
    <property type="evidence" value="ECO:0007669"/>
    <property type="project" value="InterPro"/>
</dbReference>
<dbReference type="Gene3D" id="1.10.287.2620">
    <property type="match status" value="1"/>
</dbReference>
<dbReference type="Gene3D" id="3.40.50.300">
    <property type="entry name" value="P-loop containing nucleotide triphosphate hydrolases"/>
    <property type="match status" value="5"/>
</dbReference>
<feature type="domain" description="AAA+ ATPase" evidence="18">
    <location>
        <begin position="2520"/>
        <end position="2677"/>
    </location>
</feature>
<feature type="domain" description="AAA+ ATPase" evidence="18">
    <location>
        <begin position="2149"/>
        <end position="2315"/>
    </location>
</feature>
<feature type="region of interest" description="Disordered" evidence="17">
    <location>
        <begin position="545"/>
        <end position="580"/>
    </location>
</feature>
<dbReference type="PANTHER" id="PTHR22878">
    <property type="entry name" value="DYNEIN HEAVY CHAIN 6, AXONEMAL-LIKE-RELATED"/>
    <property type="match status" value="1"/>
</dbReference>
<dbReference type="Pfam" id="PF18199">
    <property type="entry name" value="Dynein_C"/>
    <property type="match status" value="1"/>
</dbReference>
<dbReference type="InterPro" id="IPR042219">
    <property type="entry name" value="AAA_lid_11_sf"/>
</dbReference>
<dbReference type="InterPro" id="IPR035699">
    <property type="entry name" value="AAA_6"/>
</dbReference>
<feature type="compositionally biased region" description="Low complexity" evidence="17">
    <location>
        <begin position="567"/>
        <end position="580"/>
    </location>
</feature>
<comment type="caution">
    <text evidence="19">The sequence shown here is derived from an EMBL/GenBank/DDBJ whole genome shotgun (WGS) entry which is preliminary data.</text>
</comment>
<keyword evidence="9" id="KW-0282">Flagellum</keyword>
<dbReference type="InterPro" id="IPR041466">
    <property type="entry name" value="Dynein_AAA5_ext"/>
</dbReference>
<dbReference type="Pfam" id="PF03028">
    <property type="entry name" value="Dynein_heavy"/>
    <property type="match status" value="1"/>
</dbReference>
<dbReference type="FunFam" id="1.10.8.1220:FF:000001">
    <property type="entry name" value="Dynein axonemal heavy chain 5"/>
    <property type="match status" value="1"/>
</dbReference>
<dbReference type="GO" id="GO:0051959">
    <property type="term" value="F:dynein light intermediate chain binding"/>
    <property type="evidence" value="ECO:0007669"/>
    <property type="project" value="InterPro"/>
</dbReference>
<feature type="coiled-coil region" evidence="16">
    <location>
        <begin position="3349"/>
        <end position="3376"/>
    </location>
</feature>
<dbReference type="InterPro" id="IPR042222">
    <property type="entry name" value="Dynein_2_N"/>
</dbReference>
<keyword evidence="10" id="KW-0243">Dynein</keyword>
<evidence type="ECO:0000256" key="15">
    <source>
        <dbReference type="ARBA" id="ARBA00023273"/>
    </source>
</evidence>
<dbReference type="InterPro" id="IPR041228">
    <property type="entry name" value="Dynein_C"/>
</dbReference>
<dbReference type="GO" id="GO:0031514">
    <property type="term" value="C:motile cilium"/>
    <property type="evidence" value="ECO:0007669"/>
    <property type="project" value="UniProtKB-SubCell"/>
</dbReference>
<dbReference type="Pfam" id="PF18198">
    <property type="entry name" value="AAA_lid_11"/>
    <property type="match status" value="1"/>
</dbReference>
<dbReference type="FunFam" id="3.40.50.300:FF:000063">
    <property type="entry name" value="dynein heavy chain 6, axonemal"/>
    <property type="match status" value="1"/>
</dbReference>
<dbReference type="InterPro" id="IPR003593">
    <property type="entry name" value="AAA+_ATPase"/>
</dbReference>
<dbReference type="EMBL" id="BSXW01000146">
    <property type="protein sequence ID" value="GMF13168.1"/>
    <property type="molecule type" value="Genomic_DNA"/>
</dbReference>
<dbReference type="InterPro" id="IPR027417">
    <property type="entry name" value="P-loop_NTPase"/>
</dbReference>
<keyword evidence="5" id="KW-0493">Microtubule</keyword>
<evidence type="ECO:0000256" key="10">
    <source>
        <dbReference type="ARBA" id="ARBA00023017"/>
    </source>
</evidence>
<keyword evidence="8" id="KW-0067">ATP-binding</keyword>
<dbReference type="InterPro" id="IPR041589">
    <property type="entry name" value="DNAH3_AAA_lid_1"/>
</dbReference>
<keyword evidence="12" id="KW-0969">Cilium</keyword>
<evidence type="ECO:0000256" key="16">
    <source>
        <dbReference type="SAM" id="Coils"/>
    </source>
</evidence>
<dbReference type="OrthoDB" id="5593012at2759"/>
<dbReference type="InterPro" id="IPR043160">
    <property type="entry name" value="Dynein_C_barrel"/>
</dbReference>
<dbReference type="InterPro" id="IPR035706">
    <property type="entry name" value="AAA_9"/>
</dbReference>
<keyword evidence="7" id="KW-0547">Nucleotide-binding</keyword>
<feature type="region of interest" description="Disordered" evidence="17">
    <location>
        <begin position="81"/>
        <end position="100"/>
    </location>
</feature>
<dbReference type="Gene3D" id="1.20.920.20">
    <property type="match status" value="1"/>
</dbReference>
<evidence type="ECO:0000256" key="17">
    <source>
        <dbReference type="SAM" id="MobiDB-lite"/>
    </source>
</evidence>
<evidence type="ECO:0000256" key="2">
    <source>
        <dbReference type="ARBA" id="ARBA00004430"/>
    </source>
</evidence>
<dbReference type="InterPro" id="IPR043157">
    <property type="entry name" value="Dynein_AAA1S"/>
</dbReference>
<keyword evidence="20" id="KW-1185">Reference proteome</keyword>
<dbReference type="Gene3D" id="1.10.8.710">
    <property type="match status" value="1"/>
</dbReference>
<dbReference type="InterPro" id="IPR042228">
    <property type="entry name" value="Dynein_linker_3"/>
</dbReference>
<feature type="compositionally biased region" description="Polar residues" evidence="17">
    <location>
        <begin position="37"/>
        <end position="51"/>
    </location>
</feature>
<accession>A0A9W6TI35</accession>
<dbReference type="InterPro" id="IPR004273">
    <property type="entry name" value="Dynein_heavy_D6_P-loop"/>
</dbReference>
<dbReference type="FunFam" id="3.20.180.20:FF:000003">
    <property type="entry name" value="Dynein heavy chain 12, axonemal"/>
    <property type="match status" value="1"/>
</dbReference>
<dbReference type="FunFam" id="3.40.50.300:FF:002141">
    <property type="entry name" value="Dynein heavy chain"/>
    <property type="match status" value="1"/>
</dbReference>
<evidence type="ECO:0000256" key="9">
    <source>
        <dbReference type="ARBA" id="ARBA00022846"/>
    </source>
</evidence>
<evidence type="ECO:0000256" key="1">
    <source>
        <dbReference type="ARBA" id="ARBA00004230"/>
    </source>
</evidence>
<dbReference type="InterPro" id="IPR041658">
    <property type="entry name" value="AAA_lid_11"/>
</dbReference>
<evidence type="ECO:0000256" key="11">
    <source>
        <dbReference type="ARBA" id="ARBA00023054"/>
    </source>
</evidence>
<evidence type="ECO:0000256" key="6">
    <source>
        <dbReference type="ARBA" id="ARBA00022737"/>
    </source>
</evidence>
<dbReference type="Gene3D" id="1.10.8.1220">
    <property type="match status" value="1"/>
</dbReference>